<reference evidence="1 3" key="1">
    <citation type="journal article" date="2011" name="Nature">
        <title>The Medicago genome provides insight into the evolution of rhizobial symbioses.</title>
        <authorList>
            <person name="Young N.D."/>
            <person name="Debelle F."/>
            <person name="Oldroyd G.E."/>
            <person name="Geurts R."/>
            <person name="Cannon S.B."/>
            <person name="Udvardi M.K."/>
            <person name="Benedito V.A."/>
            <person name="Mayer K.F."/>
            <person name="Gouzy J."/>
            <person name="Schoof H."/>
            <person name="Van de Peer Y."/>
            <person name="Proost S."/>
            <person name="Cook D.R."/>
            <person name="Meyers B.C."/>
            <person name="Spannagl M."/>
            <person name="Cheung F."/>
            <person name="De Mita S."/>
            <person name="Krishnakumar V."/>
            <person name="Gundlach H."/>
            <person name="Zhou S."/>
            <person name="Mudge J."/>
            <person name="Bharti A.K."/>
            <person name="Murray J.D."/>
            <person name="Naoumkina M.A."/>
            <person name="Rosen B."/>
            <person name="Silverstein K.A."/>
            <person name="Tang H."/>
            <person name="Rombauts S."/>
            <person name="Zhao P.X."/>
            <person name="Zhou P."/>
            <person name="Barbe V."/>
            <person name="Bardou P."/>
            <person name="Bechner M."/>
            <person name="Bellec A."/>
            <person name="Berger A."/>
            <person name="Berges H."/>
            <person name="Bidwell S."/>
            <person name="Bisseling T."/>
            <person name="Choisne N."/>
            <person name="Couloux A."/>
            <person name="Denny R."/>
            <person name="Deshpande S."/>
            <person name="Dai X."/>
            <person name="Doyle J.J."/>
            <person name="Dudez A.M."/>
            <person name="Farmer A.D."/>
            <person name="Fouteau S."/>
            <person name="Franken C."/>
            <person name="Gibelin C."/>
            <person name="Gish J."/>
            <person name="Goldstein S."/>
            <person name="Gonzalez A.J."/>
            <person name="Green P.J."/>
            <person name="Hallab A."/>
            <person name="Hartog M."/>
            <person name="Hua A."/>
            <person name="Humphray S.J."/>
            <person name="Jeong D.H."/>
            <person name="Jing Y."/>
            <person name="Jocker A."/>
            <person name="Kenton S.M."/>
            <person name="Kim D.J."/>
            <person name="Klee K."/>
            <person name="Lai H."/>
            <person name="Lang C."/>
            <person name="Lin S."/>
            <person name="Macmil S.L."/>
            <person name="Magdelenat G."/>
            <person name="Matthews L."/>
            <person name="McCorrison J."/>
            <person name="Monaghan E.L."/>
            <person name="Mun J.H."/>
            <person name="Najar F.Z."/>
            <person name="Nicholson C."/>
            <person name="Noirot C."/>
            <person name="O'Bleness M."/>
            <person name="Paule C.R."/>
            <person name="Poulain J."/>
            <person name="Prion F."/>
            <person name="Qin B."/>
            <person name="Qu C."/>
            <person name="Retzel E.F."/>
            <person name="Riddle C."/>
            <person name="Sallet E."/>
            <person name="Samain S."/>
            <person name="Samson N."/>
            <person name="Sanders I."/>
            <person name="Saurat O."/>
            <person name="Scarpelli C."/>
            <person name="Schiex T."/>
            <person name="Segurens B."/>
            <person name="Severin A.J."/>
            <person name="Sherrier D.J."/>
            <person name="Shi R."/>
            <person name="Sims S."/>
            <person name="Singer S.R."/>
            <person name="Sinharoy S."/>
            <person name="Sterck L."/>
            <person name="Viollet A."/>
            <person name="Wang B.B."/>
            <person name="Wang K."/>
            <person name="Wang M."/>
            <person name="Wang X."/>
            <person name="Warfsmann J."/>
            <person name="Weissenbach J."/>
            <person name="White D.D."/>
            <person name="White J.D."/>
            <person name="Wiley G.B."/>
            <person name="Wincker P."/>
            <person name="Xing Y."/>
            <person name="Yang L."/>
            <person name="Yao Z."/>
            <person name="Ying F."/>
            <person name="Zhai J."/>
            <person name="Zhou L."/>
            <person name="Zuber A."/>
            <person name="Denarie J."/>
            <person name="Dixon R.A."/>
            <person name="May G.D."/>
            <person name="Schwartz D.C."/>
            <person name="Rogers J."/>
            <person name="Quetier F."/>
            <person name="Town C.D."/>
            <person name="Roe B.A."/>
        </authorList>
    </citation>
    <scope>NUCLEOTIDE SEQUENCE [LARGE SCALE GENOMIC DNA]</scope>
    <source>
        <strain evidence="1">A17</strain>
        <strain evidence="2 3">cv. Jemalong A17</strain>
    </source>
</reference>
<dbReference type="PaxDb" id="3880-AES84032"/>
<evidence type="ECO:0000313" key="2">
    <source>
        <dbReference type="EnsemblPlants" id="KEH41279"/>
    </source>
</evidence>
<keyword evidence="3" id="KW-1185">Reference proteome</keyword>
<accession>G7ZXU4</accession>
<sequence length="194" mass="22661">METSSLQMDGNNEARPLFQNKLKMVNIKEEELTVMPEDIFDLHGLRENGIDLISIINDHQWHHFISLLNEVYDKEAAKEELRRERAMDPKNARKTRKKLRLKEFSEPEIRSSVLGVDSVITRSLIAKLLKVKDSGKYYKDSNNKTMFMEAMKKNLYESEKIINGKSKRLNYTKTFKTKNFTTLGSLHVETFCIT</sequence>
<gene>
    <name evidence="1" type="ordered locus">MTR_1g047860</name>
</gene>
<proteinExistence type="predicted"/>
<dbReference type="EMBL" id="CM001217">
    <property type="protein sequence ID" value="KEH41279.1"/>
    <property type="molecule type" value="Genomic_DNA"/>
</dbReference>
<evidence type="ECO:0000313" key="1">
    <source>
        <dbReference type="EMBL" id="KEH41279.1"/>
    </source>
</evidence>
<dbReference type="AlphaFoldDB" id="G7ZXU4"/>
<organism evidence="1 3">
    <name type="scientific">Medicago truncatula</name>
    <name type="common">Barrel medic</name>
    <name type="synonym">Medicago tribuloides</name>
    <dbReference type="NCBI Taxonomy" id="3880"/>
    <lineage>
        <taxon>Eukaryota</taxon>
        <taxon>Viridiplantae</taxon>
        <taxon>Streptophyta</taxon>
        <taxon>Embryophyta</taxon>
        <taxon>Tracheophyta</taxon>
        <taxon>Spermatophyta</taxon>
        <taxon>Magnoliopsida</taxon>
        <taxon>eudicotyledons</taxon>
        <taxon>Gunneridae</taxon>
        <taxon>Pentapetalae</taxon>
        <taxon>rosids</taxon>
        <taxon>fabids</taxon>
        <taxon>Fabales</taxon>
        <taxon>Fabaceae</taxon>
        <taxon>Papilionoideae</taxon>
        <taxon>50 kb inversion clade</taxon>
        <taxon>NPAAA clade</taxon>
        <taxon>Hologalegina</taxon>
        <taxon>IRL clade</taxon>
        <taxon>Trifolieae</taxon>
        <taxon>Medicago</taxon>
    </lineage>
</organism>
<dbReference type="EnsemblPlants" id="KEH41279">
    <property type="protein sequence ID" value="KEH41279"/>
    <property type="gene ID" value="MTR_1g047860"/>
</dbReference>
<evidence type="ECO:0000313" key="3">
    <source>
        <dbReference type="Proteomes" id="UP000002051"/>
    </source>
</evidence>
<dbReference type="Proteomes" id="UP000002051">
    <property type="component" value="Unassembled WGS sequence"/>
</dbReference>
<reference evidence="2" key="3">
    <citation type="submission" date="2015-04" db="UniProtKB">
        <authorList>
            <consortium name="EnsemblPlants"/>
        </authorList>
    </citation>
    <scope>IDENTIFICATION</scope>
    <source>
        <strain evidence="2">cv. Jemalong A17</strain>
    </source>
</reference>
<protein>
    <submittedName>
        <fullName evidence="1 2">Uncharacterized protein</fullName>
    </submittedName>
</protein>
<dbReference type="HOGENOM" id="CLU_1404353_0_0_1"/>
<reference evidence="1 3" key="2">
    <citation type="journal article" date="2014" name="BMC Genomics">
        <title>An improved genome release (version Mt4.0) for the model legume Medicago truncatula.</title>
        <authorList>
            <person name="Tang H."/>
            <person name="Krishnakumar V."/>
            <person name="Bidwell S."/>
            <person name="Rosen B."/>
            <person name="Chan A."/>
            <person name="Zhou S."/>
            <person name="Gentzbittel L."/>
            <person name="Childs K.L."/>
            <person name="Yandell M."/>
            <person name="Gundlach H."/>
            <person name="Mayer K.F."/>
            <person name="Schwartz D.C."/>
            <person name="Town C.D."/>
        </authorList>
    </citation>
    <scope>GENOME REANNOTATION</scope>
    <source>
        <strain evidence="1">A17</strain>
        <strain evidence="2 3">cv. Jemalong A17</strain>
    </source>
</reference>
<name>G7ZXU4_MEDTR</name>